<evidence type="ECO:0000256" key="11">
    <source>
        <dbReference type="ARBA" id="ARBA00022806"/>
    </source>
</evidence>
<evidence type="ECO:0000313" key="21">
    <source>
        <dbReference type="EMBL" id="CAF3572949.1"/>
    </source>
</evidence>
<feature type="compositionally biased region" description="Basic and acidic residues" evidence="18">
    <location>
        <begin position="840"/>
        <end position="852"/>
    </location>
</feature>
<comment type="caution">
    <text evidence="21">The sequence shown here is derived from an EMBL/GenBank/DDBJ whole genome shotgun (WGS) entry which is preliminary data.</text>
</comment>
<evidence type="ECO:0000256" key="15">
    <source>
        <dbReference type="ARBA" id="ARBA00023146"/>
    </source>
</evidence>
<feature type="region of interest" description="Disordered" evidence="18">
    <location>
        <begin position="840"/>
        <end position="874"/>
    </location>
</feature>
<keyword evidence="8" id="KW-0436">Ligase</keyword>
<dbReference type="InterPro" id="IPR001412">
    <property type="entry name" value="aa-tRNA-synth_I_CS"/>
</dbReference>
<dbReference type="InterPro" id="IPR014001">
    <property type="entry name" value="Helicase_ATP-bd"/>
</dbReference>
<dbReference type="InterPro" id="IPR001650">
    <property type="entry name" value="Helicase_C-like"/>
</dbReference>
<keyword evidence="16" id="KW-0539">Nucleus</keyword>
<dbReference type="NCBIfam" id="TIGR00233">
    <property type="entry name" value="trpS"/>
    <property type="match status" value="1"/>
</dbReference>
<dbReference type="GO" id="GO:0004830">
    <property type="term" value="F:tryptophan-tRNA ligase activity"/>
    <property type="evidence" value="ECO:0007669"/>
    <property type="project" value="UniProtKB-EC"/>
</dbReference>
<dbReference type="InterPro" id="IPR000330">
    <property type="entry name" value="SNF2_N"/>
</dbReference>
<reference evidence="21" key="1">
    <citation type="submission" date="2021-02" db="EMBL/GenBank/DDBJ databases">
        <authorList>
            <person name="Nowell W R."/>
        </authorList>
    </citation>
    <scope>NUCLEOTIDE SEQUENCE</scope>
</reference>
<evidence type="ECO:0000256" key="12">
    <source>
        <dbReference type="ARBA" id="ARBA00022840"/>
    </source>
</evidence>
<dbReference type="Proteomes" id="UP000663844">
    <property type="component" value="Unassembled WGS sequence"/>
</dbReference>
<dbReference type="GO" id="GO:0016887">
    <property type="term" value="F:ATP hydrolysis activity"/>
    <property type="evidence" value="ECO:0007669"/>
    <property type="project" value="InterPro"/>
</dbReference>
<keyword evidence="13" id="KW-0648">Protein biosynthesis</keyword>
<dbReference type="FunFam" id="1.10.240.10:FF:000003">
    <property type="entry name" value="Tryptophan--tRNA ligase, cytoplasmic"/>
    <property type="match status" value="1"/>
</dbReference>
<comment type="similarity">
    <text evidence="3">Belongs to the class-I aminoacyl-tRNA synthetase family.</text>
</comment>
<dbReference type="GO" id="GO:0003677">
    <property type="term" value="F:DNA binding"/>
    <property type="evidence" value="ECO:0007669"/>
    <property type="project" value="UniProtKB-KW"/>
</dbReference>
<dbReference type="Gene3D" id="3.40.50.620">
    <property type="entry name" value="HUPs"/>
    <property type="match status" value="1"/>
</dbReference>
<dbReference type="Gene3D" id="3.40.50.300">
    <property type="entry name" value="P-loop containing nucleotide triphosphate hydrolases"/>
    <property type="match status" value="1"/>
</dbReference>
<dbReference type="InterPro" id="IPR038718">
    <property type="entry name" value="SNF2-like_sf"/>
</dbReference>
<dbReference type="SMART" id="SM00487">
    <property type="entry name" value="DEXDc"/>
    <property type="match status" value="1"/>
</dbReference>
<evidence type="ECO:0000256" key="6">
    <source>
        <dbReference type="ARBA" id="ARBA00013782"/>
    </source>
</evidence>
<dbReference type="Pfam" id="PF00176">
    <property type="entry name" value="SNF2-rel_dom"/>
    <property type="match status" value="1"/>
</dbReference>
<keyword evidence="11" id="KW-0347">Helicase</keyword>
<organism evidence="21 22">
    <name type="scientific">Adineta steineri</name>
    <dbReference type="NCBI Taxonomy" id="433720"/>
    <lineage>
        <taxon>Eukaryota</taxon>
        <taxon>Metazoa</taxon>
        <taxon>Spiralia</taxon>
        <taxon>Gnathifera</taxon>
        <taxon>Rotifera</taxon>
        <taxon>Eurotatoria</taxon>
        <taxon>Bdelloidea</taxon>
        <taxon>Adinetida</taxon>
        <taxon>Adinetidae</taxon>
        <taxon>Adineta</taxon>
    </lineage>
</organism>
<evidence type="ECO:0000256" key="4">
    <source>
        <dbReference type="ARBA" id="ARBA00007025"/>
    </source>
</evidence>
<dbReference type="EC" id="6.1.1.2" evidence="5"/>
<dbReference type="PANTHER" id="PTHR45797">
    <property type="entry name" value="RAD54-LIKE"/>
    <property type="match status" value="1"/>
</dbReference>
<keyword evidence="7" id="KW-0963">Cytoplasm</keyword>
<evidence type="ECO:0000256" key="14">
    <source>
        <dbReference type="ARBA" id="ARBA00023125"/>
    </source>
</evidence>
<evidence type="ECO:0000256" key="17">
    <source>
        <dbReference type="ARBA" id="ARBA00030268"/>
    </source>
</evidence>
<accession>A0A818LE67</accession>
<keyword evidence="12" id="KW-0067">ATP-binding</keyword>
<dbReference type="Gene3D" id="3.40.50.10810">
    <property type="entry name" value="Tandem AAA-ATPase domain"/>
    <property type="match status" value="1"/>
</dbReference>
<dbReference type="InterPro" id="IPR044574">
    <property type="entry name" value="ARIP4-like"/>
</dbReference>
<evidence type="ECO:0000256" key="2">
    <source>
        <dbReference type="ARBA" id="ARBA00004496"/>
    </source>
</evidence>
<keyword evidence="10" id="KW-0378">Hydrolase</keyword>
<name>A0A818LE67_9BILA</name>
<dbReference type="InterPro" id="IPR014729">
    <property type="entry name" value="Rossmann-like_a/b/a_fold"/>
</dbReference>
<comment type="subcellular location">
    <subcellularLocation>
        <location evidence="2">Cytoplasm</location>
    </subcellularLocation>
    <subcellularLocation>
        <location evidence="1">Nucleus</location>
    </subcellularLocation>
</comment>
<proteinExistence type="inferred from homology"/>
<dbReference type="SUPFAM" id="SSF52540">
    <property type="entry name" value="P-loop containing nucleoside triphosphate hydrolases"/>
    <property type="match status" value="2"/>
</dbReference>
<evidence type="ECO:0000313" key="22">
    <source>
        <dbReference type="Proteomes" id="UP000663844"/>
    </source>
</evidence>
<dbReference type="PROSITE" id="PS00178">
    <property type="entry name" value="AA_TRNA_LIGASE_I"/>
    <property type="match status" value="1"/>
</dbReference>
<keyword evidence="9" id="KW-0547">Nucleotide-binding</keyword>
<dbReference type="Pfam" id="PF00271">
    <property type="entry name" value="Helicase_C"/>
    <property type="match status" value="1"/>
</dbReference>
<dbReference type="PANTHER" id="PTHR45797:SF3">
    <property type="entry name" value="TRANSCRIPTIONAL REGULATOR ATRX HOMOLOG"/>
    <property type="match status" value="1"/>
</dbReference>
<evidence type="ECO:0000256" key="3">
    <source>
        <dbReference type="ARBA" id="ARBA00005594"/>
    </source>
</evidence>
<evidence type="ECO:0000256" key="1">
    <source>
        <dbReference type="ARBA" id="ARBA00004123"/>
    </source>
</evidence>
<dbReference type="GO" id="GO:0005737">
    <property type="term" value="C:cytoplasm"/>
    <property type="evidence" value="ECO:0007669"/>
    <property type="project" value="UniProtKB-SubCell"/>
</dbReference>
<evidence type="ECO:0000256" key="16">
    <source>
        <dbReference type="ARBA" id="ARBA00023242"/>
    </source>
</evidence>
<dbReference type="Gene3D" id="1.10.240.10">
    <property type="entry name" value="Tyrosyl-Transfer RNA Synthetase"/>
    <property type="match status" value="1"/>
</dbReference>
<dbReference type="GO" id="GO:0004386">
    <property type="term" value="F:helicase activity"/>
    <property type="evidence" value="ECO:0007669"/>
    <property type="project" value="UniProtKB-KW"/>
</dbReference>
<dbReference type="InterPro" id="IPR002305">
    <property type="entry name" value="aa-tRNA-synth_Ic"/>
</dbReference>
<keyword evidence="15" id="KW-0030">Aminoacyl-tRNA synthetase</keyword>
<feature type="domain" description="Helicase C-terminal" evidence="20">
    <location>
        <begin position="615"/>
        <end position="790"/>
    </location>
</feature>
<evidence type="ECO:0000256" key="7">
    <source>
        <dbReference type="ARBA" id="ARBA00022490"/>
    </source>
</evidence>
<dbReference type="EMBL" id="CAJOAZ010000197">
    <property type="protein sequence ID" value="CAF3572949.1"/>
    <property type="molecule type" value="Genomic_DNA"/>
</dbReference>
<evidence type="ECO:0000256" key="8">
    <source>
        <dbReference type="ARBA" id="ARBA00022598"/>
    </source>
</evidence>
<dbReference type="FunFam" id="3.40.50.620:FF:000033">
    <property type="entry name" value="tryptophan--tRNA ligase, cytoplasmic"/>
    <property type="match status" value="1"/>
</dbReference>
<evidence type="ECO:0000256" key="18">
    <source>
        <dbReference type="SAM" id="MobiDB-lite"/>
    </source>
</evidence>
<evidence type="ECO:0000256" key="9">
    <source>
        <dbReference type="ARBA" id="ARBA00022741"/>
    </source>
</evidence>
<evidence type="ECO:0000256" key="5">
    <source>
        <dbReference type="ARBA" id="ARBA00013161"/>
    </source>
</evidence>
<sequence>MYQQQINKFDYDPRLLDNNLDTDLDISRTMYTPTQSILSLTIPFTSKQPTLPNKSPSIKRSISPINYSFSYNMANNEEVIFESDNKKIRLDIPNSSFIPSQNKIKQKSSTSTVVYDKKLHEEQEKIARKQRSYNGDLIDSYKQRQCIEFELILEKDPETNNAVIEVHLFLVMDMKQHQIDGVQFLWKQVFDSTHQIAASIDRRTQTDSGGSGAILAHCMGLGKTFTTIVLIHTLFRYSKLTHIKRVLILCPLNTAINWKNEFHYWLNELQPKINVYLFSSNDVRANDREQYLHQWYESGGVLLMGYEMYRQLTYTSEDNPYENFERIRKKPRKVPSLTELANIEKYRRYLRDPGPDLIICDEGHMIKNRKSRIACTLNKIRTRRRIILTGTPMQNNLQEYYSMVDFCRPNFLGTELRFADNFRKPIEAGQHRDSSKEDVDYMRRRVYALNKRLQPIIHRRSFEVLQTFLPPKFEYAIKIKCRPLQRKLYETYITHQNLNAELDMTKLFADYQYLMKIWTHPWLLQPYFIEYYKKTLKNGDQTEIDLAIEDEFDDNNNKINEISTTHNLFSSRSENMSDRNVEEDAINAMKNQWWFNMFNSNNSQFDFELSGKLVVLKAILDECESIGDKVLVFSRSLITLNYIEQCLAHWSKQSSTSEWQKGVDYFRIDGKVPIKKRADDMKLFNDVNNYRSRLFLISTVAGGLGINLFSANRVIILDTSWNPAHDLQAMFRSYRLGQTKPVYIYRLMVKGTMEEKIYKRQITKQAMFHRVVDAKQLARHFTYDELAKLYEFNFDIEDDPIDQYGINRVQDKILRNLLQNDPDTIISYREHDSFLIHNDEENLTVEEQRQAKDEDENPHLRQRRRPQHPSPLINNAIPVIDLESDSTQSSEEQTQPIDEDDNLFLSLQPQQQLYLSQLFGNITPPDSENYAMILVTDGLNCIVCSSTTNIACYDPYQNGSSATGSFPQSGFTSCLKTMYSGTATIYPAGTVVREGSHSSCIAPETIGGIAVVYYCSDKDNCNDATTCRALFLVTISMSFPVAEEAIKKTTEEVEDIVDPWTVTSSSDKGIDYDKLIRRFGSSKISPELIARIEAIIKKPVHHFIRRGIFFSHRDLEMILTAYEQKKPFFLYTGRGPSSEAMHLGHLIPFIMTKWLQDAFDVPLVIQMTDDEKYLWKDIKIEDANRYAYENAKDIIACGFDVTKTFIFSDFDYMAQCPNFYRNIVRIQKSVTFNQVKGIFGFTESDCIGKIAFPAIQAAPSISSSFPMIFGDKLKQELACLIPCAIDQDPYFRMTRDVAPRLNFPKPSLIHSTFFPALQGSKSKMSASDANSSIFLTDTPKNIKDKVNKHAFSGGKETLEEHRAKGGDCEIDVSYQYLTFFLDDDERLEQIRQDYSSGKLLTGELKKILIEILQELVAQHQERRKEVSMDVVRQYMTPRQLSFRY</sequence>
<dbReference type="InterPro" id="IPR002306">
    <property type="entry name" value="Trp-tRNA-ligase"/>
</dbReference>
<gene>
    <name evidence="21" type="ORF">OXD698_LOCUS5005</name>
</gene>
<comment type="similarity">
    <text evidence="4">Belongs to the SNF2/RAD54 helicase family.</text>
</comment>
<evidence type="ECO:0000259" key="20">
    <source>
        <dbReference type="PROSITE" id="PS51194"/>
    </source>
</evidence>
<dbReference type="PRINTS" id="PR01039">
    <property type="entry name" value="TRNASYNTHTRP"/>
</dbReference>
<dbReference type="GO" id="GO:0005524">
    <property type="term" value="F:ATP binding"/>
    <property type="evidence" value="ECO:0007669"/>
    <property type="project" value="UniProtKB-KW"/>
</dbReference>
<protein>
    <recommendedName>
        <fullName evidence="6">Tryptophan--tRNA ligase, cytoplasmic</fullName>
        <ecNumber evidence="5">6.1.1.2</ecNumber>
    </recommendedName>
    <alternativeName>
        <fullName evidence="17">Tryptophanyl-tRNA synthetase</fullName>
    </alternativeName>
</protein>
<dbReference type="SMART" id="SM00490">
    <property type="entry name" value="HELICc"/>
    <property type="match status" value="1"/>
</dbReference>
<dbReference type="CDD" id="cd18793">
    <property type="entry name" value="SF2_C_SNF"/>
    <property type="match status" value="1"/>
</dbReference>
<evidence type="ECO:0000256" key="13">
    <source>
        <dbReference type="ARBA" id="ARBA00022917"/>
    </source>
</evidence>
<dbReference type="GO" id="GO:0005634">
    <property type="term" value="C:nucleus"/>
    <property type="evidence" value="ECO:0007669"/>
    <property type="project" value="UniProtKB-SubCell"/>
</dbReference>
<keyword evidence="14" id="KW-0238">DNA-binding</keyword>
<dbReference type="PROSITE" id="PS51192">
    <property type="entry name" value="HELICASE_ATP_BIND_1"/>
    <property type="match status" value="1"/>
</dbReference>
<evidence type="ECO:0000259" key="19">
    <source>
        <dbReference type="PROSITE" id="PS51192"/>
    </source>
</evidence>
<dbReference type="SUPFAM" id="SSF52374">
    <property type="entry name" value="Nucleotidylyl transferase"/>
    <property type="match status" value="1"/>
</dbReference>
<dbReference type="Pfam" id="PF00579">
    <property type="entry name" value="tRNA-synt_1b"/>
    <property type="match status" value="1"/>
</dbReference>
<dbReference type="InterPro" id="IPR027417">
    <property type="entry name" value="P-loop_NTPase"/>
</dbReference>
<dbReference type="CDD" id="cd00806">
    <property type="entry name" value="TrpRS_core"/>
    <property type="match status" value="1"/>
</dbReference>
<evidence type="ECO:0000256" key="10">
    <source>
        <dbReference type="ARBA" id="ARBA00022801"/>
    </source>
</evidence>
<feature type="domain" description="Helicase ATP-binding" evidence="19">
    <location>
        <begin position="204"/>
        <end position="410"/>
    </location>
</feature>
<dbReference type="GO" id="GO:0006436">
    <property type="term" value="P:tryptophanyl-tRNA aminoacylation"/>
    <property type="evidence" value="ECO:0007669"/>
    <property type="project" value="InterPro"/>
</dbReference>
<dbReference type="InterPro" id="IPR049730">
    <property type="entry name" value="SNF2/RAD54-like_C"/>
</dbReference>
<dbReference type="CDD" id="cd18007">
    <property type="entry name" value="DEXHc_ATRX-like"/>
    <property type="match status" value="1"/>
</dbReference>
<dbReference type="PROSITE" id="PS51194">
    <property type="entry name" value="HELICASE_CTER"/>
    <property type="match status" value="1"/>
</dbReference>